<dbReference type="InterPro" id="IPR050684">
    <property type="entry name" value="HTH-Siroheme_Decarb"/>
</dbReference>
<dbReference type="KEGG" id="dmt:DESME_09250"/>
<dbReference type="Gene3D" id="3.30.70.3460">
    <property type="match status" value="2"/>
</dbReference>
<dbReference type="Pfam" id="PF17805">
    <property type="entry name" value="AsnC_trans_reg2"/>
    <property type="match status" value="2"/>
</dbReference>
<accession>W0EDS0</accession>
<organism evidence="8 9">
    <name type="scientific">Desulfitobacterium metallireducens DSM 15288</name>
    <dbReference type="NCBI Taxonomy" id="871968"/>
    <lineage>
        <taxon>Bacteria</taxon>
        <taxon>Bacillati</taxon>
        <taxon>Bacillota</taxon>
        <taxon>Clostridia</taxon>
        <taxon>Eubacteriales</taxon>
        <taxon>Desulfitobacteriaceae</taxon>
        <taxon>Desulfitobacterium</taxon>
    </lineage>
</organism>
<feature type="domain" description="Siroheme decarboxylase AsnC-like ligand binding" evidence="6">
    <location>
        <begin position="61"/>
        <end position="141"/>
    </location>
</feature>
<dbReference type="OrthoDB" id="9806536at2"/>
<dbReference type="EC" id="4.1.1.111" evidence="4"/>
<evidence type="ECO:0000256" key="1">
    <source>
        <dbReference type="ARBA" id="ARBA00023239"/>
    </source>
</evidence>
<protein>
    <recommendedName>
        <fullName evidence="4">siroheme decarboxylase</fullName>
        <ecNumber evidence="4">4.1.1.111</ecNumber>
    </recommendedName>
</protein>
<evidence type="ECO:0000256" key="5">
    <source>
        <dbReference type="ARBA" id="ARBA00048470"/>
    </source>
</evidence>
<keyword evidence="1" id="KW-0456">Lyase</keyword>
<dbReference type="eggNOG" id="COG1522">
    <property type="taxonomic scope" value="Bacteria"/>
</dbReference>
<comment type="catalytic activity">
    <reaction evidence="5">
        <text>siroheme + 2 H(+) = 12,18-didecarboxysiroheme + 2 CO2</text>
        <dbReference type="Rhea" id="RHEA:19093"/>
        <dbReference type="ChEBI" id="CHEBI:15378"/>
        <dbReference type="ChEBI" id="CHEBI:16526"/>
        <dbReference type="ChEBI" id="CHEBI:60052"/>
        <dbReference type="ChEBI" id="CHEBI:140497"/>
        <dbReference type="EC" id="4.1.1.111"/>
    </reaction>
</comment>
<evidence type="ECO:0000259" key="7">
    <source>
        <dbReference type="Pfam" id="PF22451"/>
    </source>
</evidence>
<keyword evidence="9" id="KW-1185">Reference proteome</keyword>
<dbReference type="GO" id="GO:0016829">
    <property type="term" value="F:lyase activity"/>
    <property type="evidence" value="ECO:0007669"/>
    <property type="project" value="UniProtKB-KW"/>
</dbReference>
<dbReference type="InterPro" id="IPR053953">
    <property type="entry name" value="NirdL-like_HTH"/>
</dbReference>
<evidence type="ECO:0000256" key="2">
    <source>
        <dbReference type="ARBA" id="ARBA00023444"/>
    </source>
</evidence>
<dbReference type="Proteomes" id="UP000010847">
    <property type="component" value="Chromosome"/>
</dbReference>
<evidence type="ECO:0000256" key="4">
    <source>
        <dbReference type="ARBA" id="ARBA00023471"/>
    </source>
</evidence>
<dbReference type="Pfam" id="PF22451">
    <property type="entry name" value="NirdL-like_HTH"/>
    <property type="match status" value="2"/>
</dbReference>
<sequence>MDTVERILLNTVQTAFPVTSHPYQTLGELAGVSEEEAWQSIIRLREEGIIRRLGGVFDSHRLGYHSTLCAGKVPEAKISEVAEYLNGIPGVTHNYLRPHQYNMWFTIIASTKAEVEKILDKVRQIAGSDEVYSLPAIRLFKISVDFNFKEDDSDSDTAISSSKAPGAWESSQAETIEITERDKALIRLVQGDLPYSLTPFAELAKALKWTEREVLDLTQSMLERGLIRRFGVVLRHQKAGFTANAMGVWPVAEDHAEEIGAKMAEFREVSHCYQRPTLPDWPYTLFTMIHGRSVEDCQNVMERIAQATGVEDYRMLFSQAELKKSSMKYFVEAAID</sequence>
<gene>
    <name evidence="8" type="ORF">DESME_09250</name>
</gene>
<dbReference type="PANTHER" id="PTHR43413:SF1">
    <property type="entry name" value="SIROHEME DECARBOXYLASE NIRL SUBUNIT"/>
    <property type="match status" value="1"/>
</dbReference>
<evidence type="ECO:0000313" key="8">
    <source>
        <dbReference type="EMBL" id="AHF07201.1"/>
    </source>
</evidence>
<dbReference type="EMBL" id="CP007032">
    <property type="protein sequence ID" value="AHF07201.1"/>
    <property type="molecule type" value="Genomic_DNA"/>
</dbReference>
<evidence type="ECO:0000259" key="6">
    <source>
        <dbReference type="Pfam" id="PF17805"/>
    </source>
</evidence>
<dbReference type="PANTHER" id="PTHR43413">
    <property type="entry name" value="TRANSCRIPTIONAL REGULATOR, ASNC FAMILY"/>
    <property type="match status" value="1"/>
</dbReference>
<feature type="domain" description="Siroheme decarboxylase NirL-like HTH" evidence="7">
    <location>
        <begin position="182"/>
        <end position="228"/>
    </location>
</feature>
<name>W0EDS0_9FIRM</name>
<evidence type="ECO:0000313" key="9">
    <source>
        <dbReference type="Proteomes" id="UP000010847"/>
    </source>
</evidence>
<proteinExistence type="inferred from homology"/>
<dbReference type="RefSeq" id="WP_006718317.1">
    <property type="nucleotide sequence ID" value="NZ_CP007032.1"/>
</dbReference>
<dbReference type="AlphaFoldDB" id="W0EDS0"/>
<feature type="domain" description="Siroheme decarboxylase NirL-like HTH" evidence="7">
    <location>
        <begin position="5"/>
        <end position="51"/>
    </location>
</feature>
<feature type="domain" description="Siroheme decarboxylase AsnC-like ligand binding" evidence="6">
    <location>
        <begin position="238"/>
        <end position="323"/>
    </location>
</feature>
<dbReference type="HOGENOM" id="CLU_049427_0_0_9"/>
<dbReference type="STRING" id="871968.DESME_09250"/>
<comment type="similarity">
    <text evidence="3">Belongs to the Ahb/Nir family.</text>
</comment>
<comment type="pathway">
    <text evidence="2">Porphyrin-containing compound metabolism.</text>
</comment>
<dbReference type="InterPro" id="IPR040523">
    <property type="entry name" value="AsnC_trans_reg2"/>
</dbReference>
<evidence type="ECO:0000256" key="3">
    <source>
        <dbReference type="ARBA" id="ARBA00023457"/>
    </source>
</evidence>
<reference evidence="8 9" key="1">
    <citation type="submission" date="2013-12" db="EMBL/GenBank/DDBJ databases">
        <authorList>
            <consortium name="DOE Joint Genome Institute"/>
            <person name="Smidt H."/>
            <person name="Huntemann M."/>
            <person name="Han J."/>
            <person name="Chen A."/>
            <person name="Kyrpides N."/>
            <person name="Mavromatis K."/>
            <person name="Markowitz V."/>
            <person name="Palaniappan K."/>
            <person name="Ivanova N."/>
            <person name="Schaumberg A."/>
            <person name="Pati A."/>
            <person name="Liolios K."/>
            <person name="Nordberg H.P."/>
            <person name="Cantor M.N."/>
            <person name="Hua S.X."/>
            <person name="Woyke T."/>
        </authorList>
    </citation>
    <scope>NUCLEOTIDE SEQUENCE [LARGE SCALE GENOMIC DNA]</scope>
    <source>
        <strain evidence="9">DSM 15288</strain>
    </source>
</reference>